<dbReference type="InterPro" id="IPR000403">
    <property type="entry name" value="PI3/4_kinase_cat_dom"/>
</dbReference>
<evidence type="ECO:0000256" key="1">
    <source>
        <dbReference type="ARBA" id="ARBA00008941"/>
    </source>
</evidence>
<dbReference type="SUPFAM" id="SSF56112">
    <property type="entry name" value="Protein kinase-like (PK-like)"/>
    <property type="match status" value="1"/>
</dbReference>
<evidence type="ECO:0000256" key="4">
    <source>
        <dbReference type="ARBA" id="ARBA00022741"/>
    </source>
</evidence>
<organism evidence="10 11">
    <name type="scientific">Musa balbisiana</name>
    <name type="common">Banana</name>
    <dbReference type="NCBI Taxonomy" id="52838"/>
    <lineage>
        <taxon>Eukaryota</taxon>
        <taxon>Viridiplantae</taxon>
        <taxon>Streptophyta</taxon>
        <taxon>Embryophyta</taxon>
        <taxon>Tracheophyta</taxon>
        <taxon>Spermatophyta</taxon>
        <taxon>Magnoliopsida</taxon>
        <taxon>Liliopsida</taxon>
        <taxon>Zingiberales</taxon>
        <taxon>Musaceae</taxon>
        <taxon>Musa</taxon>
    </lineage>
</organism>
<comment type="similarity">
    <text evidence="1">Belongs to the PI3/PI4-kinase family. Type II PI4K subfamily.</text>
</comment>
<dbReference type="SUPFAM" id="SSF54236">
    <property type="entry name" value="Ubiquitin-like"/>
    <property type="match status" value="2"/>
</dbReference>
<evidence type="ECO:0000256" key="5">
    <source>
        <dbReference type="ARBA" id="ARBA00022777"/>
    </source>
</evidence>
<dbReference type="STRING" id="52838.A0A4S8ID05"/>
<dbReference type="CDD" id="cd17039">
    <property type="entry name" value="Ubl_ubiquitin_like"/>
    <property type="match status" value="1"/>
</dbReference>
<evidence type="ECO:0000259" key="8">
    <source>
        <dbReference type="PROSITE" id="PS50053"/>
    </source>
</evidence>
<feature type="domain" description="Ubiquitin-like" evidence="8">
    <location>
        <begin position="35"/>
        <end position="107"/>
    </location>
</feature>
<accession>A0A4S8ID05</accession>
<feature type="domain" description="PI3K/PI4K catalytic" evidence="9">
    <location>
        <begin position="262"/>
        <end position="560"/>
    </location>
</feature>
<dbReference type="EMBL" id="PYDT01000010">
    <property type="protein sequence ID" value="THU45990.1"/>
    <property type="molecule type" value="Genomic_DNA"/>
</dbReference>
<comment type="caution">
    <text evidence="10">The sequence shown here is derived from an EMBL/GenBank/DDBJ whole genome shotgun (WGS) entry which is preliminary data.</text>
</comment>
<feature type="domain" description="Ubiquitin-like" evidence="8">
    <location>
        <begin position="114"/>
        <end position="187"/>
    </location>
</feature>
<dbReference type="PROSITE" id="PS50290">
    <property type="entry name" value="PI3_4_KINASE_3"/>
    <property type="match status" value="1"/>
</dbReference>
<sequence length="578" mass="64137">MSSAGATLWPIREDLALSTCHSNGARGPPCSPELITIYLAVAGAPVIPMRVLESDSIASVKLKIQSCKGFAVKKQKLVFDGREMARNDCLIRDYGVSDGNILHLIIKTSDLRVITVKTASGKKLKFRVEQGRTVHYVKKQVAKRNPSFVHLQDQNFLFQEEPAEKVEDRREIHDICTNNNAFLHLFVCRSAQVRTKPFEDSEPSVEAPVTVDKACVDGSQAFTRNTPCRGMSIEPVIVNPKVELPLVIKNLLCAALSGLEKGNPPILSTEGTGGAYFMQDISGNEFVSVFKPSDEEPLAKNNPRGLPLSTNGEGLKRGTRVGEGAIREVAAYILDHPISGHRSFSHVDFGFAGVPPTVLVQCMHGGFKHPAGCEEAAMNFKVGSLQMFVKNFGSCEEMGPRVFPVQEVHKICVLDIRLANADRHAGNILVRKEGGEGRIVLVPIDHGYCLPENFEDCTFEWLYWPQSRRPFCSETLEYINSLDAEQDIALLKFYGWEMSLECSRTLRISTMLLRKGAKRGLTPFDIGNILCRETIKKESRIEEIIREAKDAVIPGTSETAFLESLSVIMDRYLDRLTI</sequence>
<dbReference type="SMART" id="SM00213">
    <property type="entry name" value="UBQ"/>
    <property type="match status" value="2"/>
</dbReference>
<dbReference type="GO" id="GO:0005524">
    <property type="term" value="F:ATP binding"/>
    <property type="evidence" value="ECO:0007669"/>
    <property type="project" value="UniProtKB-KW"/>
</dbReference>
<dbReference type="InterPro" id="IPR000626">
    <property type="entry name" value="Ubiquitin-like_dom"/>
</dbReference>
<protein>
    <recommendedName>
        <fullName evidence="2">1-phosphatidylinositol 4-kinase</fullName>
        <ecNumber evidence="2">2.7.1.67</ecNumber>
    </recommendedName>
</protein>
<dbReference type="Proteomes" id="UP000317650">
    <property type="component" value="Chromosome 9"/>
</dbReference>
<evidence type="ECO:0000256" key="7">
    <source>
        <dbReference type="SAM" id="MobiDB-lite"/>
    </source>
</evidence>
<dbReference type="AlphaFoldDB" id="A0A4S8ID05"/>
<name>A0A4S8ID05_MUSBA</name>
<evidence type="ECO:0000313" key="10">
    <source>
        <dbReference type="EMBL" id="THU45990.1"/>
    </source>
</evidence>
<keyword evidence="5" id="KW-0418">Kinase</keyword>
<dbReference type="InterPro" id="IPR011009">
    <property type="entry name" value="Kinase-like_dom_sf"/>
</dbReference>
<dbReference type="InterPro" id="IPR029071">
    <property type="entry name" value="Ubiquitin-like_domsf"/>
</dbReference>
<dbReference type="Pfam" id="PF00240">
    <property type="entry name" value="ubiquitin"/>
    <property type="match status" value="1"/>
</dbReference>
<dbReference type="Gene3D" id="3.10.20.90">
    <property type="entry name" value="Phosphatidylinositol 3-kinase Catalytic Subunit, Chain A, domain 1"/>
    <property type="match status" value="2"/>
</dbReference>
<evidence type="ECO:0000256" key="6">
    <source>
        <dbReference type="ARBA" id="ARBA00022840"/>
    </source>
</evidence>
<keyword evidence="11" id="KW-1185">Reference proteome</keyword>
<gene>
    <name evidence="10" type="ORF">C4D60_Mb09t00200</name>
</gene>
<keyword evidence="3" id="KW-0808">Transferase</keyword>
<proteinExistence type="inferred from homology"/>
<feature type="region of interest" description="Disordered" evidence="7">
    <location>
        <begin position="294"/>
        <end position="317"/>
    </location>
</feature>
<dbReference type="InterPro" id="IPR044571">
    <property type="entry name" value="P4KG1-8"/>
</dbReference>
<reference evidence="10 11" key="1">
    <citation type="journal article" date="2019" name="Nat. Plants">
        <title>Genome sequencing of Musa balbisiana reveals subgenome evolution and function divergence in polyploid bananas.</title>
        <authorList>
            <person name="Yao X."/>
        </authorList>
    </citation>
    <scope>NUCLEOTIDE SEQUENCE [LARGE SCALE GENOMIC DNA]</scope>
    <source>
        <strain evidence="11">cv. DH-PKW</strain>
        <tissue evidence="10">Leaves</tissue>
    </source>
</reference>
<dbReference type="EC" id="2.7.1.67" evidence="2"/>
<dbReference type="Pfam" id="PF00454">
    <property type="entry name" value="PI3_PI4_kinase"/>
    <property type="match status" value="1"/>
</dbReference>
<evidence type="ECO:0000313" key="11">
    <source>
        <dbReference type="Proteomes" id="UP000317650"/>
    </source>
</evidence>
<dbReference type="PANTHER" id="PTHR45800">
    <property type="entry name" value="PHOSPHATIDYLINOSITOL 4-KINASE GAMMA"/>
    <property type="match status" value="1"/>
</dbReference>
<keyword evidence="6" id="KW-0067">ATP-binding</keyword>
<dbReference type="GO" id="GO:0004430">
    <property type="term" value="F:1-phosphatidylinositol 4-kinase activity"/>
    <property type="evidence" value="ECO:0007669"/>
    <property type="project" value="UniProtKB-EC"/>
</dbReference>
<evidence type="ECO:0000259" key="9">
    <source>
        <dbReference type="PROSITE" id="PS50290"/>
    </source>
</evidence>
<dbReference type="PROSITE" id="PS50053">
    <property type="entry name" value="UBIQUITIN_2"/>
    <property type="match status" value="2"/>
</dbReference>
<keyword evidence="4" id="KW-0547">Nucleotide-binding</keyword>
<dbReference type="PANTHER" id="PTHR45800:SF4">
    <property type="entry name" value="PHOSPHATIDYLINOSITOL 4-KINASE GAMMA 3"/>
    <property type="match status" value="1"/>
</dbReference>
<evidence type="ECO:0000256" key="2">
    <source>
        <dbReference type="ARBA" id="ARBA00012169"/>
    </source>
</evidence>
<evidence type="ECO:0000256" key="3">
    <source>
        <dbReference type="ARBA" id="ARBA00022679"/>
    </source>
</evidence>